<dbReference type="KEGG" id="hbq:QI031_19435"/>
<organism evidence="1 2">
    <name type="scientific">Halotia branconii CENA392</name>
    <dbReference type="NCBI Taxonomy" id="1539056"/>
    <lineage>
        <taxon>Bacteria</taxon>
        <taxon>Bacillati</taxon>
        <taxon>Cyanobacteriota</taxon>
        <taxon>Cyanophyceae</taxon>
        <taxon>Nostocales</taxon>
        <taxon>Nodulariaceae</taxon>
        <taxon>Halotia</taxon>
    </lineage>
</organism>
<evidence type="ECO:0000313" key="1">
    <source>
        <dbReference type="EMBL" id="WGV23969.1"/>
    </source>
</evidence>
<dbReference type="InterPro" id="IPR027417">
    <property type="entry name" value="P-loop_NTPase"/>
</dbReference>
<protein>
    <recommendedName>
        <fullName evidence="3">AAA+ ATPase domain-containing protein</fullName>
    </recommendedName>
</protein>
<dbReference type="Gene3D" id="3.40.50.300">
    <property type="entry name" value="P-loop containing nucleotide triphosphate hydrolases"/>
    <property type="match status" value="1"/>
</dbReference>
<dbReference type="EMBL" id="CP124543">
    <property type="protein sequence ID" value="WGV23969.1"/>
    <property type="molecule type" value="Genomic_DNA"/>
</dbReference>
<evidence type="ECO:0008006" key="3">
    <source>
        <dbReference type="Google" id="ProtNLM"/>
    </source>
</evidence>
<keyword evidence="2" id="KW-1185">Reference proteome</keyword>
<sequence>MNIDQAKEKFDLLYIELTQTSIKIETEEDARFQVIDRILTEVLGWERTEIITEPHTDSGYIDYLIASGGRSRLVVEAKRRAKLLIDTCQVRMAWYKVGGPALKSAFDAFAQAKRYCADTAALFSAITTGFEWIGFWAIRTDGIPPSEGKAVVFPSLEAVQQNFAIFYDLFSREGMLNNLYQVHVRKAEGLQVNHSESLESIISISDRRLLDKSTFFADIENVYRSFFSSMSGENDPDMLAKCFVESKESRTADENLQKITRNLLNRIDIVNSDKGSELENKIRNAVELQRGEFVIIIGNKGAGKSTFIDRFFRLILDKHLSDRCLFLQINLADSSGEETNIVGWLTDKLKIELEKKLFKGEYPSYEELQGVFIKEYDRWRYGERKHLYERNKNEFKEKFGEFMADLIERHPDKYVMRLIENAAKARLLMPCIVFDNTDHFPQTFQDAVFQYAQSIYRSVFSFIICPITDRTIWQLSKSGPFQSYESISFYLPVPSTKEILAKRVDFIKEKTIEDSEISRQYFTRKGIRVSISNISAFALAIEDIFINEDYIGRVIGWLSNYDIRRSLQIAQRIITSPIIGIPELVKTYIVGNKSRPNRRQIKKALLVGDYNRFEQKDSDFILNLFEVNSSSITSPLLRLSILRMLLDVYSETTDSEKIYRSIEDIMNYFEPAAVSRGLVKEHLEALMSYRLIEPYDPTDINIYESQRVKITPCGRIHYEFAVDDKEGSYMIEMALTTPVIGKNYIGKVRDLMNKRKLNWQDWCTVIKWFINYCLEKDKVYISLPTSEAYDSQRFLRERIHQNWA</sequence>
<dbReference type="RefSeq" id="WP_281481298.1">
    <property type="nucleotide sequence ID" value="NZ_CP124543.1"/>
</dbReference>
<dbReference type="Proteomes" id="UP001223520">
    <property type="component" value="Chromosome"/>
</dbReference>
<name>A0AAJ6P7P9_9CYAN</name>
<accession>A0AAJ6P7P9</accession>
<dbReference type="SUPFAM" id="SSF52540">
    <property type="entry name" value="P-loop containing nucleoside triphosphate hydrolases"/>
    <property type="match status" value="1"/>
</dbReference>
<dbReference type="AlphaFoldDB" id="A0AAJ6P7P9"/>
<reference evidence="1 2" key="1">
    <citation type="journal article" date="2023" name="Limnol Oceanogr Lett">
        <title>Environmental adaptations by the intertidal Antarctic cyanobacterium Halotia branconii CENA392 as revealed using long-read genome sequencing.</title>
        <authorList>
            <person name="Dextro R.B."/>
            <person name="Delbaje E."/>
            <person name="Freitas P.N.N."/>
            <person name="Geraldes V."/>
            <person name="Pinto E."/>
            <person name="Long P.F."/>
            <person name="Fiore M.F."/>
        </authorList>
    </citation>
    <scope>NUCLEOTIDE SEQUENCE [LARGE SCALE GENOMIC DNA]</scope>
    <source>
        <strain evidence="1 2">CENA392</strain>
    </source>
</reference>
<gene>
    <name evidence="1" type="ORF">QI031_19435</name>
</gene>
<evidence type="ECO:0000313" key="2">
    <source>
        <dbReference type="Proteomes" id="UP001223520"/>
    </source>
</evidence>
<proteinExistence type="predicted"/>